<name>A0A7W8YTT6_9SPHI</name>
<dbReference type="Proteomes" id="UP000537718">
    <property type="component" value="Unassembled WGS sequence"/>
</dbReference>
<evidence type="ECO:0000313" key="2">
    <source>
        <dbReference type="Proteomes" id="UP000537718"/>
    </source>
</evidence>
<dbReference type="AlphaFoldDB" id="A0A7W8YTT6"/>
<proteinExistence type="predicted"/>
<sequence>MKKFKAILISDQEIENGYLIQFLENQKSNLSSLDIVNIGGAKNESKSLYKQFQNVLNHLIPLPVNKIQISELSYIELMKYGNRIVDILILENIIAEKDPPVIFFSNYSHFYLVVSLKKRIKAKVITLADKLHWEEHQSGDQHLYDKREELMYTQSDLVICSSKERENFLHNQYSISSEKLKTWTFKGKLIAEINFEPEYITELKKHYSMDAKELILFNCKKASLKDYNLFIEAITPVLLKNKNIRVIITGKTDFILPDYLKPDSWYQFMFTGDITDQQYLKLVTISNMVVDTAENPAIGHLMTDILFRSTPVIIKDQCILSYFPEHPLIISFKEVAGEANLKSNAKILNNLITAILNKDRKKQFTDQKVIRKALKNTASIQINPTY</sequence>
<reference evidence="1 2" key="1">
    <citation type="submission" date="2020-08" db="EMBL/GenBank/DDBJ databases">
        <title>Genomic Encyclopedia of Type Strains, Phase IV (KMG-V): Genome sequencing to study the core and pangenomes of soil and plant-associated prokaryotes.</title>
        <authorList>
            <person name="Whitman W."/>
        </authorList>
    </citation>
    <scope>NUCLEOTIDE SEQUENCE [LARGE SCALE GENOMIC DNA]</scope>
    <source>
        <strain evidence="1 2">MP7CTX6</strain>
    </source>
</reference>
<dbReference type="EMBL" id="JACHCF010000006">
    <property type="protein sequence ID" value="MBB5621665.1"/>
    <property type="molecule type" value="Genomic_DNA"/>
</dbReference>
<evidence type="ECO:0000313" key="1">
    <source>
        <dbReference type="EMBL" id="MBB5621665.1"/>
    </source>
</evidence>
<protein>
    <submittedName>
        <fullName evidence="1">Outer membrane protein OmpA-like peptidoglycan-associated protein</fullName>
    </submittedName>
</protein>
<accession>A0A7W8YTT6</accession>
<organism evidence="1 2">
    <name type="scientific">Pedobacter cryoconitis</name>
    <dbReference type="NCBI Taxonomy" id="188932"/>
    <lineage>
        <taxon>Bacteria</taxon>
        <taxon>Pseudomonadati</taxon>
        <taxon>Bacteroidota</taxon>
        <taxon>Sphingobacteriia</taxon>
        <taxon>Sphingobacteriales</taxon>
        <taxon>Sphingobacteriaceae</taxon>
        <taxon>Pedobacter</taxon>
    </lineage>
</organism>
<dbReference type="SUPFAM" id="SSF53756">
    <property type="entry name" value="UDP-Glycosyltransferase/glycogen phosphorylase"/>
    <property type="match status" value="1"/>
</dbReference>
<gene>
    <name evidence="1" type="ORF">HDE69_002728</name>
</gene>
<comment type="caution">
    <text evidence="1">The sequence shown here is derived from an EMBL/GenBank/DDBJ whole genome shotgun (WGS) entry which is preliminary data.</text>
</comment>
<dbReference type="RefSeq" id="WP_183867628.1">
    <property type="nucleotide sequence ID" value="NZ_JACHCF010000006.1"/>
</dbReference>
<dbReference type="Gene3D" id="3.40.50.2000">
    <property type="entry name" value="Glycogen Phosphorylase B"/>
    <property type="match status" value="2"/>
</dbReference>